<evidence type="ECO:0000259" key="3">
    <source>
        <dbReference type="Pfam" id="PF14244"/>
    </source>
</evidence>
<evidence type="ECO:0000259" key="2">
    <source>
        <dbReference type="Pfam" id="PF01425"/>
    </source>
</evidence>
<reference evidence="5" key="2">
    <citation type="submission" date="2025-08" db="UniProtKB">
        <authorList>
            <consortium name="RefSeq"/>
        </authorList>
    </citation>
    <scope>IDENTIFICATION</scope>
</reference>
<feature type="region of interest" description="Disordered" evidence="1">
    <location>
        <begin position="298"/>
        <end position="354"/>
    </location>
</feature>
<evidence type="ECO:0000313" key="4">
    <source>
        <dbReference type="Proteomes" id="UP000694930"/>
    </source>
</evidence>
<reference evidence="4" key="1">
    <citation type="journal article" date="2014" name="Nat. Genet.">
        <title>The genome of the stress-tolerant wild tomato species Solanum pennellii.</title>
        <authorList>
            <person name="Bolger A."/>
            <person name="Scossa F."/>
            <person name="Bolger M.E."/>
            <person name="Lanz C."/>
            <person name="Maumus F."/>
            <person name="Tohge T."/>
            <person name="Quesneville H."/>
            <person name="Alseekh S."/>
            <person name="Sorensen I."/>
            <person name="Lichtenstein G."/>
            <person name="Fich E.A."/>
            <person name="Conte M."/>
            <person name="Keller H."/>
            <person name="Schneeberger K."/>
            <person name="Schwacke R."/>
            <person name="Ofner I."/>
            <person name="Vrebalov J."/>
            <person name="Xu Y."/>
            <person name="Osorio S."/>
            <person name="Aflitos S.A."/>
            <person name="Schijlen E."/>
            <person name="Jimenez-Gomez J.M."/>
            <person name="Ryngajllo M."/>
            <person name="Kimura S."/>
            <person name="Kumar R."/>
            <person name="Koenig D."/>
            <person name="Headland L.R."/>
            <person name="Maloof J.N."/>
            <person name="Sinha N."/>
            <person name="van Ham R.C."/>
            <person name="Lankhorst R.K."/>
            <person name="Mao L."/>
            <person name="Vogel A."/>
            <person name="Arsova B."/>
            <person name="Panstruga R."/>
            <person name="Fei Z."/>
            <person name="Rose J.K."/>
            <person name="Zamir D."/>
            <person name="Carrari F."/>
            <person name="Giovannoni J.J."/>
            <person name="Weigel D."/>
            <person name="Usadel B."/>
            <person name="Fernie A.R."/>
        </authorList>
    </citation>
    <scope>NUCLEOTIDE SEQUENCE [LARGE SCALE GENOMIC DNA]</scope>
    <source>
        <strain evidence="4">cv. LA0716</strain>
    </source>
</reference>
<dbReference type="SUPFAM" id="SSF75304">
    <property type="entry name" value="Amidase signature (AS) enzymes"/>
    <property type="match status" value="1"/>
</dbReference>
<evidence type="ECO:0000256" key="1">
    <source>
        <dbReference type="SAM" id="MobiDB-lite"/>
    </source>
</evidence>
<dbReference type="InterPro" id="IPR000120">
    <property type="entry name" value="Amidase"/>
</dbReference>
<dbReference type="PANTHER" id="PTHR11895:SF73">
    <property type="entry name" value="AMIDASE FAMILY PROTEIN"/>
    <property type="match status" value="1"/>
</dbReference>
<gene>
    <name evidence="5" type="primary">LOC107015230</name>
</gene>
<dbReference type="Proteomes" id="UP000694930">
    <property type="component" value="Chromosome 3"/>
</dbReference>
<keyword evidence="4" id="KW-1185">Reference proteome</keyword>
<feature type="compositionally biased region" description="Polar residues" evidence="1">
    <location>
        <begin position="322"/>
        <end position="354"/>
    </location>
</feature>
<feature type="domain" description="Amidase" evidence="2">
    <location>
        <begin position="384"/>
        <end position="606"/>
    </location>
</feature>
<protein>
    <submittedName>
        <fullName evidence="5">Uncharacterized protein LOC107015230 isoform X1</fullName>
    </submittedName>
</protein>
<dbReference type="Pfam" id="PF14244">
    <property type="entry name" value="Retrotran_gag_3"/>
    <property type="match status" value="1"/>
</dbReference>
<dbReference type="PANTHER" id="PTHR11895">
    <property type="entry name" value="TRANSAMIDASE"/>
    <property type="match status" value="1"/>
</dbReference>
<sequence>MANSASTSTGSDSVPPSGIDAGSHFYIHPSDNPGAVLVPIPFNGTGFHSWRRSVLRSLSVKNKLVFINGECKRPEVNHSSYRQWVRCDDMVTSQILNSLDRDIAGSVEYVNDALELWTELEDRYDQANGAKLYQTQKEINDLNQGILDITTYYTRMKRLWEELNSLCVSSQCSCVCVCGAKANVQKAEQDRRLIQFLMGLNVVYTTIRGSILMMNPLPSLAQAFALLVQEEKQREFKPNNQMFTENSSLAAVSSSSGGRSFQTNYSTSNTTPRGRPFCDFCRRPGHVRAKCYKLHGYPSNDTNGSVRDQHNPRHNNKGRGASANSVRLSCDGNASGQTKESSSTSCNDHPQGDENISITKEQYDQVSHLLNQFQNDGVCGSVNYAGPLHGIPYGLKDIIAVPNYTTTWGSTSFKDQVLDIEAWVYKRLKSAGAVLVAKLVTGSLAYDDIWFGGRTRNPWNIEEYSTGSSAGPASCTSAGLVPFAIGSETCGSITYPASRCGVTALRPTFGAVGRTGIMSIAESLDKIGPFCRNSVDCVIILDAIRGKDPDDVSSRDISFRDPFSVDITKLTVGYLEDAEMEVVHVLQSKGVNMVPFNLSYTVDSVQGVLNFTMDVEMLAHFDKWQRSNLDDEYEAQDQWPTELRRARAISAVDYFQAQRARGILIQQVRENFSVDAFIGNATDWEKVCVGNLVGIPVVIVPTGFKKISDAPSNDIRRRTTITTGIYAPPDRDHIALALAIAYQSVTNHHKQRPPIDDLGPNDPIPELPKSL</sequence>
<dbReference type="InterPro" id="IPR036928">
    <property type="entry name" value="AS_sf"/>
</dbReference>
<name>A0ABM1V734_SOLPN</name>
<dbReference type="InterPro" id="IPR023631">
    <property type="entry name" value="Amidase_dom"/>
</dbReference>
<feature type="compositionally biased region" description="Pro residues" evidence="1">
    <location>
        <begin position="762"/>
        <end position="771"/>
    </location>
</feature>
<accession>A0ABM1V734</accession>
<organism evidence="4 5">
    <name type="scientific">Solanum pennellii</name>
    <name type="common">Tomato</name>
    <name type="synonym">Lycopersicon pennellii</name>
    <dbReference type="NCBI Taxonomy" id="28526"/>
    <lineage>
        <taxon>Eukaryota</taxon>
        <taxon>Viridiplantae</taxon>
        <taxon>Streptophyta</taxon>
        <taxon>Embryophyta</taxon>
        <taxon>Tracheophyta</taxon>
        <taxon>Spermatophyta</taxon>
        <taxon>Magnoliopsida</taxon>
        <taxon>eudicotyledons</taxon>
        <taxon>Gunneridae</taxon>
        <taxon>Pentapetalae</taxon>
        <taxon>asterids</taxon>
        <taxon>lamiids</taxon>
        <taxon>Solanales</taxon>
        <taxon>Solanaceae</taxon>
        <taxon>Solanoideae</taxon>
        <taxon>Solaneae</taxon>
        <taxon>Solanum</taxon>
        <taxon>Solanum subgen. Lycopersicon</taxon>
    </lineage>
</organism>
<dbReference type="Pfam" id="PF01425">
    <property type="entry name" value="Amidase"/>
    <property type="match status" value="1"/>
</dbReference>
<feature type="region of interest" description="Disordered" evidence="1">
    <location>
        <begin position="749"/>
        <end position="771"/>
    </location>
</feature>
<dbReference type="Gene3D" id="3.90.1300.10">
    <property type="entry name" value="Amidase signature (AS) domain"/>
    <property type="match status" value="1"/>
</dbReference>
<dbReference type="InterPro" id="IPR029472">
    <property type="entry name" value="Copia-like_N"/>
</dbReference>
<dbReference type="RefSeq" id="XP_027771552.1">
    <property type="nucleotide sequence ID" value="XM_027915751.1"/>
</dbReference>
<dbReference type="GeneID" id="107015230"/>
<evidence type="ECO:0000313" key="5">
    <source>
        <dbReference type="RefSeq" id="XP_027771552.1"/>
    </source>
</evidence>
<feature type="domain" description="Retrotransposon Copia-like N-terminal" evidence="3">
    <location>
        <begin position="28"/>
        <end position="75"/>
    </location>
</feature>
<proteinExistence type="predicted"/>